<protein>
    <submittedName>
        <fullName evidence="1">Phage tail-like protein</fullName>
    </submittedName>
</protein>
<evidence type="ECO:0000313" key="1">
    <source>
        <dbReference type="EMBL" id="PPK87924.1"/>
    </source>
</evidence>
<accession>A0A2S6I8U8</accession>
<dbReference type="PANTHER" id="PTHR38009">
    <property type="entry name" value="CONSERVED HYPOTHETICAL PHAGE TAIL PROTEIN"/>
    <property type="match status" value="1"/>
</dbReference>
<keyword evidence="2" id="KW-1185">Reference proteome</keyword>
<sequence length="144" mass="16519">MATPRALGFHFSVHFGFDRGDEDIRFQSVSGLSVEYTTETVVEGGENRFEHVLPVRTQYPNLVLTRAMEVSSALSDWCKAAFFDRQFAPTDVTIHLLDPDGEPLQSWQVDWAWPKKWSHSDFNAEENSLVIETLELGYRTFHPL</sequence>
<dbReference type="EMBL" id="PTJC01000005">
    <property type="protein sequence ID" value="PPK87924.1"/>
    <property type="molecule type" value="Genomic_DNA"/>
</dbReference>
<dbReference type="GO" id="GO:0005198">
    <property type="term" value="F:structural molecule activity"/>
    <property type="evidence" value="ECO:0007669"/>
    <property type="project" value="InterPro"/>
</dbReference>
<dbReference type="OrthoDB" id="9799891at2"/>
<dbReference type="InterPro" id="IPR010667">
    <property type="entry name" value="Phage_T4_Gp19"/>
</dbReference>
<organism evidence="1 2">
    <name type="scientific">Neolewinella xylanilytica</name>
    <dbReference type="NCBI Taxonomy" id="1514080"/>
    <lineage>
        <taxon>Bacteria</taxon>
        <taxon>Pseudomonadati</taxon>
        <taxon>Bacteroidota</taxon>
        <taxon>Saprospiria</taxon>
        <taxon>Saprospirales</taxon>
        <taxon>Lewinellaceae</taxon>
        <taxon>Neolewinella</taxon>
    </lineage>
</organism>
<gene>
    <name evidence="1" type="ORF">CLV84_0883</name>
</gene>
<dbReference type="RefSeq" id="WP_104418503.1">
    <property type="nucleotide sequence ID" value="NZ_PTJC01000005.1"/>
</dbReference>
<dbReference type="PANTHER" id="PTHR38009:SF1">
    <property type="entry name" value="CONSERVED HYPOTHETICAL PHAGE TAIL PROTEIN"/>
    <property type="match status" value="1"/>
</dbReference>
<dbReference type="Proteomes" id="UP000237662">
    <property type="component" value="Unassembled WGS sequence"/>
</dbReference>
<proteinExistence type="predicted"/>
<name>A0A2S6I8U8_9BACT</name>
<comment type="caution">
    <text evidence="1">The sequence shown here is derived from an EMBL/GenBank/DDBJ whole genome shotgun (WGS) entry which is preliminary data.</text>
</comment>
<dbReference type="AlphaFoldDB" id="A0A2S6I8U8"/>
<dbReference type="InterPro" id="IPR011747">
    <property type="entry name" value="CHP02241"/>
</dbReference>
<evidence type="ECO:0000313" key="2">
    <source>
        <dbReference type="Proteomes" id="UP000237662"/>
    </source>
</evidence>
<dbReference type="Pfam" id="PF06841">
    <property type="entry name" value="Phage_T4_gp19"/>
    <property type="match status" value="1"/>
</dbReference>
<reference evidence="1 2" key="1">
    <citation type="submission" date="2018-02" db="EMBL/GenBank/DDBJ databases">
        <title>Genomic Encyclopedia of Archaeal and Bacterial Type Strains, Phase II (KMG-II): from individual species to whole genera.</title>
        <authorList>
            <person name="Goeker M."/>
        </authorList>
    </citation>
    <scope>NUCLEOTIDE SEQUENCE [LARGE SCALE GENOMIC DNA]</scope>
    <source>
        <strain evidence="1 2">DSM 29526</strain>
    </source>
</reference>
<dbReference type="NCBIfam" id="TIGR02241">
    <property type="entry name" value="conserved hypothetical phage tail region protein"/>
    <property type="match status" value="1"/>
</dbReference>